<name>A0ABR9RUE0_9ACTN</name>
<comment type="caution">
    <text evidence="6">The sequence shown here is derived from an EMBL/GenBank/DDBJ whole genome shotgun (WGS) entry which is preliminary data.</text>
</comment>
<evidence type="ECO:0000256" key="2">
    <source>
        <dbReference type="ARBA" id="ARBA00022746"/>
    </source>
</evidence>
<dbReference type="InterPro" id="IPR014105">
    <property type="entry name" value="Carotenoid/retinoid_OxRdtase"/>
</dbReference>
<evidence type="ECO:0000313" key="7">
    <source>
        <dbReference type="Proteomes" id="UP000756387"/>
    </source>
</evidence>
<evidence type="ECO:0000256" key="3">
    <source>
        <dbReference type="ARBA" id="ARBA00023002"/>
    </source>
</evidence>
<dbReference type="EMBL" id="JADCSA010000010">
    <property type="protein sequence ID" value="MBE7325219.1"/>
    <property type="molecule type" value="Genomic_DNA"/>
</dbReference>
<evidence type="ECO:0000313" key="6">
    <source>
        <dbReference type="EMBL" id="MBE7325219.1"/>
    </source>
</evidence>
<feature type="domain" description="Amine oxidase" evidence="5">
    <location>
        <begin position="17"/>
        <end position="513"/>
    </location>
</feature>
<reference evidence="6 7" key="1">
    <citation type="submission" date="2020-10" db="EMBL/GenBank/DDBJ databases">
        <title>Nocardioides sp. isolated from sludge.</title>
        <authorList>
            <person name="Zhang X."/>
        </authorList>
    </citation>
    <scope>NUCLEOTIDE SEQUENCE [LARGE SCALE GENOMIC DNA]</scope>
    <source>
        <strain evidence="6 7">Y6</strain>
    </source>
</reference>
<sequence length="541" mass="57690">MTTDRCPRRVVVVGGGVAGLATAALLAADGHDVELLERGDQLGGRAGSWERDGFRFDTGPSWYLMPDVFEHFFSLLGTSAGEQLDLRTLDPGYRVFHEGAADVLDVRQERAANVALFESVEPGAGAALERYLDSAREAYDLAVEHFLYTSFESPRSLLAPDVLRRAPRLGELLLRSLESFVARRFTDRRLRQVLGYPAVFLGSSPAKVPALYHLMSSMDLDDGVLYPQGGFTTLVDSLAGLARAAGARLTTGADVTAVETRPRGGGVRVSRRRAEVTGVTYRDAAGERRVVEADVVVGACDLHHLETRLLPVDLQTYPESWWHRRDPGPGAVLVHLGVRGELPELLHHSLFFTADWTRNFGDIFSGRVPDPASAYVCRPSATDPSVAPGGDENLFFLVPVPADVQLGRGGVDGAGDPAVEAVADAAIAQVAEWAGVPGLAERVVVRRTVGPGDFAADLNAWSGGVLGPGHTLTQSAFFRAGNRSAKVEGLYYAGSSTIPGIGLPMCLISAELALKRLRGDRSTGRVDTPLAACDGSARGGA</sequence>
<accession>A0ABR9RUE0</accession>
<comment type="similarity">
    <text evidence="4">Belongs to the carotenoid/retinoid oxidoreductase family.</text>
</comment>
<keyword evidence="7" id="KW-1185">Reference proteome</keyword>
<dbReference type="PANTHER" id="PTHR43734">
    <property type="entry name" value="PHYTOENE DESATURASE"/>
    <property type="match status" value="1"/>
</dbReference>
<dbReference type="PANTHER" id="PTHR43734:SF1">
    <property type="entry name" value="PHYTOENE DESATURASE"/>
    <property type="match status" value="1"/>
</dbReference>
<evidence type="ECO:0000256" key="1">
    <source>
        <dbReference type="ARBA" id="ARBA00004829"/>
    </source>
</evidence>
<protein>
    <submittedName>
        <fullName evidence="6">Phytoene desaturase</fullName>
    </submittedName>
</protein>
<dbReference type="NCBIfam" id="TIGR02734">
    <property type="entry name" value="crtI_fam"/>
    <property type="match status" value="1"/>
</dbReference>
<dbReference type="InterPro" id="IPR002937">
    <property type="entry name" value="Amino_oxidase"/>
</dbReference>
<gene>
    <name evidence="6" type="primary">crtI</name>
    <name evidence="6" type="ORF">IEQ44_11190</name>
</gene>
<comment type="pathway">
    <text evidence="1 4">Carotenoid biosynthesis.</text>
</comment>
<evidence type="ECO:0000256" key="4">
    <source>
        <dbReference type="RuleBase" id="RU362075"/>
    </source>
</evidence>
<dbReference type="Proteomes" id="UP000756387">
    <property type="component" value="Unassembled WGS sequence"/>
</dbReference>
<dbReference type="SUPFAM" id="SSF51905">
    <property type="entry name" value="FAD/NAD(P)-binding domain"/>
    <property type="match status" value="1"/>
</dbReference>
<dbReference type="Pfam" id="PF01593">
    <property type="entry name" value="Amino_oxidase"/>
    <property type="match status" value="1"/>
</dbReference>
<dbReference type="Gene3D" id="3.50.50.60">
    <property type="entry name" value="FAD/NAD(P)-binding domain"/>
    <property type="match status" value="2"/>
</dbReference>
<dbReference type="RefSeq" id="WP_193638546.1">
    <property type="nucleotide sequence ID" value="NZ_JADCSA010000010.1"/>
</dbReference>
<organism evidence="6 7">
    <name type="scientific">Nocardioides malaquae</name>
    <dbReference type="NCBI Taxonomy" id="2773426"/>
    <lineage>
        <taxon>Bacteria</taxon>
        <taxon>Bacillati</taxon>
        <taxon>Actinomycetota</taxon>
        <taxon>Actinomycetes</taxon>
        <taxon>Propionibacteriales</taxon>
        <taxon>Nocardioidaceae</taxon>
        <taxon>Nocardioides</taxon>
    </lineage>
</organism>
<keyword evidence="3 4" id="KW-0560">Oxidoreductase</keyword>
<keyword evidence="2 4" id="KW-0125">Carotenoid biosynthesis</keyword>
<proteinExistence type="inferred from homology"/>
<evidence type="ECO:0000259" key="5">
    <source>
        <dbReference type="Pfam" id="PF01593"/>
    </source>
</evidence>
<dbReference type="InterPro" id="IPR036188">
    <property type="entry name" value="FAD/NAD-bd_sf"/>
</dbReference>